<keyword evidence="3" id="KW-1185">Reference proteome</keyword>
<dbReference type="InterPro" id="IPR036237">
    <property type="entry name" value="Xyl_isomerase-like_sf"/>
</dbReference>
<comment type="caution">
    <text evidence="2">The sequence shown here is derived from an EMBL/GenBank/DDBJ whole genome shotgun (WGS) entry which is preliminary data.</text>
</comment>
<dbReference type="GO" id="GO:0016853">
    <property type="term" value="F:isomerase activity"/>
    <property type="evidence" value="ECO:0007669"/>
    <property type="project" value="UniProtKB-KW"/>
</dbReference>
<name>A0AAP2RFE7_9EURY</name>
<sequence length="239" mass="27047">MELSDKAGFDGVELDCSGLTVNADDLYRLSVDHNMPFKNIIAPSLISKNPLYRLVNGDFLLFSFYETLKPDNIILKIPLTPALKSICCYLFKDKILYLKEKYSNNIIAIENNAPCNISCLKPIMNIKNIRDFAYEHDVFINFDVSNCAATGKDILLSYDMIAPRVKSVHLSDFGGTKGMSHLIPGKGLLPLGMLLSRMKQFNFNGNISFEIDPKELENYEEGEIITLYKELIGYVKSYF</sequence>
<feature type="domain" description="Xylose isomerase-like TIM barrel" evidence="1">
    <location>
        <begin position="106"/>
        <end position="215"/>
    </location>
</feature>
<reference evidence="2 3" key="1">
    <citation type="submission" date="2017-11" db="EMBL/GenBank/DDBJ databases">
        <title>Isolation and Characterization of Family Methanocellaceae Species from Potential Methane Hydrate Area Offshore Southwestern Taiwan.</title>
        <authorList>
            <person name="Zhang W.-L."/>
            <person name="Chen W.-C."/>
            <person name="Lai M.-C."/>
            <person name="Chen S.-C."/>
        </authorList>
    </citation>
    <scope>NUCLEOTIDE SEQUENCE [LARGE SCALE GENOMIC DNA]</scope>
    <source>
        <strain evidence="2 3">CWC-04</strain>
    </source>
</reference>
<dbReference type="InterPro" id="IPR050312">
    <property type="entry name" value="IolE/XylAMocC-like"/>
</dbReference>
<dbReference type="PANTHER" id="PTHR12110">
    <property type="entry name" value="HYDROXYPYRUVATE ISOMERASE"/>
    <property type="match status" value="1"/>
</dbReference>
<dbReference type="InterPro" id="IPR013022">
    <property type="entry name" value="Xyl_isomerase-like_TIM-brl"/>
</dbReference>
<evidence type="ECO:0000313" key="3">
    <source>
        <dbReference type="Proteomes" id="UP001320159"/>
    </source>
</evidence>
<dbReference type="EMBL" id="PGCK01000019">
    <property type="protein sequence ID" value="MCD1296358.1"/>
    <property type="molecule type" value="Genomic_DNA"/>
</dbReference>
<proteinExistence type="predicted"/>
<dbReference type="Pfam" id="PF01261">
    <property type="entry name" value="AP_endonuc_2"/>
    <property type="match status" value="1"/>
</dbReference>
<evidence type="ECO:0000259" key="1">
    <source>
        <dbReference type="Pfam" id="PF01261"/>
    </source>
</evidence>
<protein>
    <submittedName>
        <fullName evidence="2">Sugar phosphate isomerase/epimerase</fullName>
    </submittedName>
</protein>
<dbReference type="Gene3D" id="3.20.20.150">
    <property type="entry name" value="Divalent-metal-dependent TIM barrel enzymes"/>
    <property type="match status" value="1"/>
</dbReference>
<dbReference type="Proteomes" id="UP001320159">
    <property type="component" value="Unassembled WGS sequence"/>
</dbReference>
<dbReference type="PANTHER" id="PTHR12110:SF21">
    <property type="entry name" value="XYLOSE ISOMERASE-LIKE TIM BARREL DOMAIN-CONTAINING PROTEIN"/>
    <property type="match status" value="1"/>
</dbReference>
<evidence type="ECO:0000313" key="2">
    <source>
        <dbReference type="EMBL" id="MCD1296358.1"/>
    </source>
</evidence>
<dbReference type="AlphaFoldDB" id="A0AAP2RFE7"/>
<gene>
    <name evidence="2" type="ORF">CUJ83_15255</name>
</gene>
<accession>A0AAP2RFE7</accession>
<keyword evidence="2" id="KW-0413">Isomerase</keyword>
<organism evidence="2 3">
    <name type="scientific">Methanooceanicella nereidis</name>
    <dbReference type="NCBI Taxonomy" id="2052831"/>
    <lineage>
        <taxon>Archaea</taxon>
        <taxon>Methanobacteriati</taxon>
        <taxon>Methanobacteriota</taxon>
        <taxon>Stenosarchaea group</taxon>
        <taxon>Methanomicrobia</taxon>
        <taxon>Methanocellales</taxon>
        <taxon>Methanocellaceae</taxon>
        <taxon>Methanooceanicella</taxon>
    </lineage>
</organism>
<dbReference type="SUPFAM" id="SSF51658">
    <property type="entry name" value="Xylose isomerase-like"/>
    <property type="match status" value="1"/>
</dbReference>